<keyword evidence="1" id="KW-0472">Membrane</keyword>
<feature type="transmembrane region" description="Helical" evidence="1">
    <location>
        <begin position="86"/>
        <end position="108"/>
    </location>
</feature>
<dbReference type="Proteomes" id="UP000255523">
    <property type="component" value="Unassembled WGS sequence"/>
</dbReference>
<evidence type="ECO:0000313" key="3">
    <source>
        <dbReference type="Proteomes" id="UP000255523"/>
    </source>
</evidence>
<protein>
    <submittedName>
        <fullName evidence="2">Membrane protein</fullName>
    </submittedName>
</protein>
<name>A0A380LHZ8_9FIRM</name>
<feature type="transmembrane region" description="Helical" evidence="1">
    <location>
        <begin position="56"/>
        <end position="74"/>
    </location>
</feature>
<evidence type="ECO:0000313" key="2">
    <source>
        <dbReference type="EMBL" id="SUO03534.1"/>
    </source>
</evidence>
<dbReference type="EMBL" id="UHFX01000003">
    <property type="protein sequence ID" value="SUO03534.1"/>
    <property type="molecule type" value="Genomic_DNA"/>
</dbReference>
<proteinExistence type="predicted"/>
<organism evidence="2 3">
    <name type="scientific">Faecalicoccus pleomorphus</name>
    <dbReference type="NCBI Taxonomy" id="1323"/>
    <lineage>
        <taxon>Bacteria</taxon>
        <taxon>Bacillati</taxon>
        <taxon>Bacillota</taxon>
        <taxon>Erysipelotrichia</taxon>
        <taxon>Erysipelotrichales</taxon>
        <taxon>Erysipelotrichaceae</taxon>
        <taxon>Faecalicoccus</taxon>
    </lineage>
</organism>
<feature type="transmembrane region" description="Helical" evidence="1">
    <location>
        <begin position="30"/>
        <end position="49"/>
    </location>
</feature>
<dbReference type="GeneID" id="77461386"/>
<dbReference type="OrthoDB" id="1641596at2"/>
<accession>A0A380LHZ8</accession>
<dbReference type="RefSeq" id="WP_022788911.1">
    <property type="nucleotide sequence ID" value="NZ_CAUWMU010000011.1"/>
</dbReference>
<feature type="transmembrane region" description="Helical" evidence="1">
    <location>
        <begin position="115"/>
        <end position="134"/>
    </location>
</feature>
<sequence length="423" mass="48908">MQEILSNILLGSFAVLFGFVMFLAPDGIYLILVNLLLVVLGCSALWMIVRFIKRRNILDVVSSLFSFVLFVILSNHQNIPLHVLQIIFGIYCLLNGAALLVQMVINALNNSKGKFFLFLFSLFYWILGIYLIRVDEDLKILIRAFGFYLMILGGRYVSDGLACVNPLTKYEWKRKVRITFPAFLCAFFPDWALNAINRYLEAEEPYEFEQKERNAKHDLSVFVHVGPVGFQKVGHICFAYNGIAYSYGNYDSDSFRLNQTLGDGVFFKVPVEYYIPNAMEAEQNTIFEYGIALNETQRSLLEAQIQAFENNSYRWHCKIEREDGYHRFDAYQEDYPSRLHYKTGAKLYKFKQGKFKTYWALGDNCALFTDRILGCLGADILSIRGIISPGTYLEWLQNEYLKKNSPIVSRTLYTLQTKKDFNV</sequence>
<feature type="transmembrane region" description="Helical" evidence="1">
    <location>
        <begin position="7"/>
        <end position="24"/>
    </location>
</feature>
<evidence type="ECO:0000256" key="1">
    <source>
        <dbReference type="SAM" id="Phobius"/>
    </source>
</evidence>
<gene>
    <name evidence="2" type="ORF">NCTC11087_00398</name>
</gene>
<keyword evidence="1" id="KW-0812">Transmembrane</keyword>
<keyword evidence="1" id="KW-1133">Transmembrane helix</keyword>
<keyword evidence="3" id="KW-1185">Reference proteome</keyword>
<reference evidence="2 3" key="1">
    <citation type="submission" date="2018-06" db="EMBL/GenBank/DDBJ databases">
        <authorList>
            <consortium name="Pathogen Informatics"/>
            <person name="Doyle S."/>
        </authorList>
    </citation>
    <scope>NUCLEOTIDE SEQUENCE [LARGE SCALE GENOMIC DNA]</scope>
    <source>
        <strain evidence="2 3">NCTC11087</strain>
    </source>
</reference>
<dbReference type="AlphaFoldDB" id="A0A380LHZ8"/>